<dbReference type="PANTHER" id="PTHR24264:SF40">
    <property type="entry name" value="HYALURONAN-BINDING PROTEIN 2"/>
    <property type="match status" value="1"/>
</dbReference>
<dbReference type="InterPro" id="IPR001314">
    <property type="entry name" value="Peptidase_S1A"/>
</dbReference>
<dbReference type="Pfam" id="PF00051">
    <property type="entry name" value="Kringle"/>
    <property type="match status" value="1"/>
</dbReference>
<dbReference type="Pfam" id="PF00089">
    <property type="entry name" value="Trypsin"/>
    <property type="match status" value="1"/>
</dbReference>
<dbReference type="CDD" id="cd00190">
    <property type="entry name" value="Tryp_SPc"/>
    <property type="match status" value="1"/>
</dbReference>
<evidence type="ECO:0000256" key="9">
    <source>
        <dbReference type="ARBA" id="ARBA00022825"/>
    </source>
</evidence>
<feature type="chain" id="PRO_5044021570" description="trypsin" evidence="18">
    <location>
        <begin position="22"/>
        <end position="659"/>
    </location>
</feature>
<dbReference type="AlphaFoldDB" id="A0AAV1G3D0"/>
<dbReference type="InterPro" id="IPR000742">
    <property type="entry name" value="EGF"/>
</dbReference>
<feature type="region of interest" description="Disordered" evidence="17">
    <location>
        <begin position="299"/>
        <end position="411"/>
    </location>
</feature>
<evidence type="ECO:0000259" key="21">
    <source>
        <dbReference type="PROSITE" id="PS50240"/>
    </source>
</evidence>
<keyword evidence="4 15" id="KW-0420">Kringle</keyword>
<dbReference type="InterPro" id="IPR000001">
    <property type="entry name" value="Kringle"/>
</dbReference>
<organism evidence="22 23">
    <name type="scientific">Xyrichtys novacula</name>
    <name type="common">Pearly razorfish</name>
    <name type="synonym">Hemipteronotus novacula</name>
    <dbReference type="NCBI Taxonomy" id="13765"/>
    <lineage>
        <taxon>Eukaryota</taxon>
        <taxon>Metazoa</taxon>
        <taxon>Chordata</taxon>
        <taxon>Craniata</taxon>
        <taxon>Vertebrata</taxon>
        <taxon>Euteleostomi</taxon>
        <taxon>Actinopterygii</taxon>
        <taxon>Neopterygii</taxon>
        <taxon>Teleostei</taxon>
        <taxon>Neoteleostei</taxon>
        <taxon>Acanthomorphata</taxon>
        <taxon>Eupercaria</taxon>
        <taxon>Labriformes</taxon>
        <taxon>Labridae</taxon>
        <taxon>Xyrichtys</taxon>
    </lineage>
</organism>
<dbReference type="InterPro" id="IPR001254">
    <property type="entry name" value="Trypsin_dom"/>
</dbReference>
<dbReference type="PROSITE" id="PS00134">
    <property type="entry name" value="TRYPSIN_HIS"/>
    <property type="match status" value="1"/>
</dbReference>
<dbReference type="SUPFAM" id="SSF57196">
    <property type="entry name" value="EGF/Laminin"/>
    <property type="match status" value="1"/>
</dbReference>
<dbReference type="Proteomes" id="UP001178508">
    <property type="component" value="Chromosome 11"/>
</dbReference>
<dbReference type="Gene3D" id="2.10.25.10">
    <property type="entry name" value="Laminin"/>
    <property type="match status" value="2"/>
</dbReference>
<keyword evidence="10 14" id="KW-1015">Disulfide bond</keyword>
<feature type="domain" description="Kringle" evidence="20">
    <location>
        <begin position="214"/>
        <end position="296"/>
    </location>
</feature>
<protein>
    <recommendedName>
        <fullName evidence="13">trypsin</fullName>
        <ecNumber evidence="13">3.4.21.4</ecNumber>
    </recommendedName>
</protein>
<feature type="domain" description="EGF-like" evidence="19">
    <location>
        <begin position="173"/>
        <end position="209"/>
    </location>
</feature>
<dbReference type="Gene3D" id="2.40.10.10">
    <property type="entry name" value="Trypsin-like serine proteases"/>
    <property type="match status" value="1"/>
</dbReference>
<dbReference type="InterPro" id="IPR043504">
    <property type="entry name" value="Peptidase_S1_PA_chymotrypsin"/>
</dbReference>
<dbReference type="CDD" id="cd00108">
    <property type="entry name" value="KR"/>
    <property type="match status" value="1"/>
</dbReference>
<dbReference type="PROSITE" id="PS01186">
    <property type="entry name" value="EGF_2"/>
    <property type="match status" value="3"/>
</dbReference>
<name>A0AAV1G3D0_XYRNO</name>
<dbReference type="PROSITE" id="PS50026">
    <property type="entry name" value="EGF_3"/>
    <property type="match status" value="2"/>
</dbReference>
<dbReference type="SUPFAM" id="SSF50494">
    <property type="entry name" value="Trypsin-like serine proteases"/>
    <property type="match status" value="1"/>
</dbReference>
<feature type="compositionally biased region" description="Basic and acidic residues" evidence="17">
    <location>
        <begin position="35"/>
        <end position="48"/>
    </location>
</feature>
<evidence type="ECO:0000256" key="11">
    <source>
        <dbReference type="ARBA" id="ARBA00023180"/>
    </source>
</evidence>
<dbReference type="CDD" id="cd00054">
    <property type="entry name" value="EGF_CA"/>
    <property type="match status" value="2"/>
</dbReference>
<evidence type="ECO:0000256" key="17">
    <source>
        <dbReference type="SAM" id="MobiDB-lite"/>
    </source>
</evidence>
<dbReference type="InterPro" id="IPR033116">
    <property type="entry name" value="TRYPSIN_SER"/>
</dbReference>
<keyword evidence="3 14" id="KW-0245">EGF-like domain</keyword>
<keyword evidence="7" id="KW-0677">Repeat</keyword>
<keyword evidence="6 18" id="KW-0732">Signal</keyword>
<dbReference type="GO" id="GO:0006508">
    <property type="term" value="P:proteolysis"/>
    <property type="evidence" value="ECO:0007669"/>
    <property type="project" value="UniProtKB-KW"/>
</dbReference>
<evidence type="ECO:0000256" key="12">
    <source>
        <dbReference type="ARBA" id="ARBA00036320"/>
    </source>
</evidence>
<evidence type="ECO:0000259" key="19">
    <source>
        <dbReference type="PROSITE" id="PS50026"/>
    </source>
</evidence>
<evidence type="ECO:0000313" key="23">
    <source>
        <dbReference type="Proteomes" id="UP001178508"/>
    </source>
</evidence>
<dbReference type="EC" id="3.4.21.4" evidence="13"/>
<dbReference type="Gene3D" id="2.40.20.10">
    <property type="entry name" value="Plasminogen Kringle 4"/>
    <property type="match status" value="1"/>
</dbReference>
<evidence type="ECO:0000256" key="13">
    <source>
        <dbReference type="ARBA" id="ARBA00038868"/>
    </source>
</evidence>
<evidence type="ECO:0000256" key="8">
    <source>
        <dbReference type="ARBA" id="ARBA00022801"/>
    </source>
</evidence>
<feature type="disulfide bond" evidence="14">
    <location>
        <begin position="199"/>
        <end position="208"/>
    </location>
</feature>
<dbReference type="InterPro" id="IPR009003">
    <property type="entry name" value="Peptidase_S1_PA"/>
</dbReference>
<comment type="caution">
    <text evidence="14">Lacks conserved residue(s) required for the propagation of feature annotation.</text>
</comment>
<reference evidence="22" key="1">
    <citation type="submission" date="2023-08" db="EMBL/GenBank/DDBJ databases">
        <authorList>
            <person name="Alioto T."/>
            <person name="Alioto T."/>
            <person name="Gomez Garrido J."/>
        </authorList>
    </citation>
    <scope>NUCLEOTIDE SEQUENCE</scope>
</reference>
<dbReference type="InterPro" id="IPR001881">
    <property type="entry name" value="EGF-like_Ca-bd_dom"/>
</dbReference>
<evidence type="ECO:0000256" key="14">
    <source>
        <dbReference type="PROSITE-ProRule" id="PRU00076"/>
    </source>
</evidence>
<keyword evidence="2" id="KW-0964">Secreted</keyword>
<evidence type="ECO:0000256" key="15">
    <source>
        <dbReference type="PROSITE-ProRule" id="PRU00121"/>
    </source>
</evidence>
<dbReference type="PRINTS" id="PR00018">
    <property type="entry name" value="KRINGLE"/>
</dbReference>
<feature type="signal peptide" evidence="18">
    <location>
        <begin position="1"/>
        <end position="21"/>
    </location>
</feature>
<dbReference type="PRINTS" id="PR00722">
    <property type="entry name" value="CHYMOTRYPSIN"/>
</dbReference>
<dbReference type="PROSITE" id="PS50070">
    <property type="entry name" value="KRINGLE_2"/>
    <property type="match status" value="1"/>
</dbReference>
<dbReference type="SMART" id="SM00179">
    <property type="entry name" value="EGF_CA"/>
    <property type="match status" value="2"/>
</dbReference>
<gene>
    <name evidence="22" type="ORF">XNOV1_A038458</name>
</gene>
<feature type="compositionally biased region" description="Low complexity" evidence="17">
    <location>
        <begin position="299"/>
        <end position="308"/>
    </location>
</feature>
<feature type="domain" description="EGF-like" evidence="19">
    <location>
        <begin position="96"/>
        <end position="133"/>
    </location>
</feature>
<feature type="domain" description="Peptidase S1" evidence="21">
    <location>
        <begin position="414"/>
        <end position="655"/>
    </location>
</feature>
<dbReference type="FunFam" id="2.10.25.10:FF:000434">
    <property type="entry name" value="Predicted protein"/>
    <property type="match status" value="1"/>
</dbReference>
<dbReference type="SMART" id="SM00181">
    <property type="entry name" value="EGF"/>
    <property type="match status" value="3"/>
</dbReference>
<dbReference type="GO" id="GO:0005615">
    <property type="term" value="C:extracellular space"/>
    <property type="evidence" value="ECO:0007669"/>
    <property type="project" value="TreeGrafter"/>
</dbReference>
<comment type="catalytic activity">
    <reaction evidence="12">
        <text>Preferential cleavage: Arg-|-Xaa, Lys-|-Xaa.</text>
        <dbReference type="EC" id="3.4.21.4"/>
    </reaction>
</comment>
<dbReference type="InterPro" id="IPR013806">
    <property type="entry name" value="Kringle-like"/>
</dbReference>
<dbReference type="Pfam" id="PF00008">
    <property type="entry name" value="EGF"/>
    <property type="match status" value="2"/>
</dbReference>
<dbReference type="PROSITE" id="PS50240">
    <property type="entry name" value="TRYPSIN_DOM"/>
    <property type="match status" value="1"/>
</dbReference>
<evidence type="ECO:0000256" key="6">
    <source>
        <dbReference type="ARBA" id="ARBA00022729"/>
    </source>
</evidence>
<dbReference type="SMART" id="SM00130">
    <property type="entry name" value="KR"/>
    <property type="match status" value="1"/>
</dbReference>
<evidence type="ECO:0000256" key="2">
    <source>
        <dbReference type="ARBA" id="ARBA00022525"/>
    </source>
</evidence>
<keyword evidence="9 16" id="KW-0720">Serine protease</keyword>
<evidence type="ECO:0000313" key="22">
    <source>
        <dbReference type="EMBL" id="CAJ1067848.1"/>
    </source>
</evidence>
<evidence type="ECO:0000256" key="3">
    <source>
        <dbReference type="ARBA" id="ARBA00022536"/>
    </source>
</evidence>
<evidence type="ECO:0000256" key="7">
    <source>
        <dbReference type="ARBA" id="ARBA00022737"/>
    </source>
</evidence>
<evidence type="ECO:0000256" key="4">
    <source>
        <dbReference type="ARBA" id="ARBA00022572"/>
    </source>
</evidence>
<evidence type="ECO:0000256" key="5">
    <source>
        <dbReference type="ARBA" id="ARBA00022670"/>
    </source>
</evidence>
<dbReference type="PANTHER" id="PTHR24264">
    <property type="entry name" value="TRYPSIN-RELATED"/>
    <property type="match status" value="1"/>
</dbReference>
<dbReference type="InterPro" id="IPR018114">
    <property type="entry name" value="TRYPSIN_HIS"/>
</dbReference>
<dbReference type="PROSITE" id="PS00022">
    <property type="entry name" value="EGF_1"/>
    <property type="match status" value="2"/>
</dbReference>
<evidence type="ECO:0000256" key="16">
    <source>
        <dbReference type="RuleBase" id="RU363034"/>
    </source>
</evidence>
<dbReference type="FunFam" id="2.40.10.10:FF:000069">
    <property type="entry name" value="Hyaluronan-binding protein 2"/>
    <property type="match status" value="1"/>
</dbReference>
<feature type="region of interest" description="Disordered" evidence="17">
    <location>
        <begin position="27"/>
        <end position="57"/>
    </location>
</feature>
<dbReference type="GO" id="GO:0004252">
    <property type="term" value="F:serine-type endopeptidase activity"/>
    <property type="evidence" value="ECO:0007669"/>
    <property type="project" value="UniProtKB-EC"/>
</dbReference>
<keyword evidence="5 16" id="KW-0645">Protease</keyword>
<evidence type="ECO:0000259" key="20">
    <source>
        <dbReference type="PROSITE" id="PS50070"/>
    </source>
</evidence>
<feature type="disulfide bond" evidence="14">
    <location>
        <begin position="123"/>
        <end position="132"/>
    </location>
</feature>
<accession>A0AAV1G3D0</accession>
<evidence type="ECO:0000256" key="1">
    <source>
        <dbReference type="ARBA" id="ARBA00004239"/>
    </source>
</evidence>
<dbReference type="PROSITE" id="PS00021">
    <property type="entry name" value="KRINGLE_1"/>
    <property type="match status" value="1"/>
</dbReference>
<feature type="compositionally biased region" description="Basic and acidic residues" evidence="17">
    <location>
        <begin position="320"/>
        <end position="358"/>
    </location>
</feature>
<dbReference type="SUPFAM" id="SSF57440">
    <property type="entry name" value="Kringle-like"/>
    <property type="match status" value="1"/>
</dbReference>
<dbReference type="GO" id="GO:0005509">
    <property type="term" value="F:calcium ion binding"/>
    <property type="evidence" value="ECO:0007669"/>
    <property type="project" value="InterPro"/>
</dbReference>
<keyword evidence="11" id="KW-0325">Glycoprotein</keyword>
<proteinExistence type="predicted"/>
<keyword evidence="23" id="KW-1185">Reference proteome</keyword>
<sequence length="659" mass="73266">MNLKILFFCLLLAALLIPADMRRKKERKKFRHRHDNHDHEHHDHDHHGPGHHKHGKRKNTFKDIIEDFFFAITDGGDDDDDEDQSNSDWLYELQEPEGQCDPNPCLNNGECEPKGRRRFKCDCPKPFKGRRCQRAPKICRRGKCGRGECVLTSTHPFYECKCKAPFQPPDCRTYSLCDPNPCKNGGTCVIDENDFTCQCPPGYSGLFCHVGPGDCFIDDGESYRGNVSETDDGDECLQWNSHFILARGVDPFDTFEDKDGLGPHNFCRNPDGERMPWCFFRRGRHLLWDYCDIAECPEPTGEAPTEEPSPSHDPPSPEPEPTKPEPTKPEPTKPEPTKPEPTKPEPTKPEPTKPEPTKPEPTQAVEPTRPEPMTTQAPPPPEPTVSLAPAAPSPPPQQFSTCGKPQPKKPITKIFGGLKVPPGAIPWQVSLQVRPQNTNHQFRHICGGVLIESCWVLTAGHCIEQRKDMQVVMGSLSLDTVEPDEQIINVEQAIVHENYRETPSAVYNDIALLRLSGANGVCANETQFVKTACLPDAPLPDGMECTISGWGATEISELGSNHLLEANVLLINQEKCSEPRVYGKSLDNSMFCAGHLQGGVDSCQGDSGGPLTCEQNGSHVVYGLVSWGDQCGRKNKPGVYTRVSSFTDWIRSKTQATPA</sequence>
<dbReference type="SMART" id="SM00020">
    <property type="entry name" value="Tryp_SPc"/>
    <property type="match status" value="1"/>
</dbReference>
<dbReference type="PROSITE" id="PS00135">
    <property type="entry name" value="TRYPSIN_SER"/>
    <property type="match status" value="1"/>
</dbReference>
<keyword evidence="8 16" id="KW-0378">Hydrolase</keyword>
<dbReference type="InterPro" id="IPR050127">
    <property type="entry name" value="Serine_Proteases_S1"/>
</dbReference>
<comment type="subcellular location">
    <subcellularLocation>
        <location evidence="1">Secreted</location>
        <location evidence="1">Extracellular space</location>
    </subcellularLocation>
</comment>
<evidence type="ECO:0000256" key="18">
    <source>
        <dbReference type="SAM" id="SignalP"/>
    </source>
</evidence>
<evidence type="ECO:0000256" key="10">
    <source>
        <dbReference type="ARBA" id="ARBA00023157"/>
    </source>
</evidence>
<dbReference type="EMBL" id="OY660874">
    <property type="protein sequence ID" value="CAJ1067848.1"/>
    <property type="molecule type" value="Genomic_DNA"/>
</dbReference>
<dbReference type="FunFam" id="2.40.20.10:FF:000001">
    <property type="entry name" value="Urokinase-type plasminogen activator"/>
    <property type="match status" value="1"/>
</dbReference>
<dbReference type="InterPro" id="IPR038178">
    <property type="entry name" value="Kringle_sf"/>
</dbReference>
<dbReference type="InterPro" id="IPR018056">
    <property type="entry name" value="Kringle_CS"/>
</dbReference>